<feature type="domain" description="Rhodopsin" evidence="8">
    <location>
        <begin position="32"/>
        <end position="287"/>
    </location>
</feature>
<dbReference type="Proteomes" id="UP000813444">
    <property type="component" value="Unassembled WGS sequence"/>
</dbReference>
<dbReference type="AlphaFoldDB" id="A0A8K0SYV4"/>
<gene>
    <name evidence="9" type="ORF">B0I35DRAFT_117866</name>
</gene>
<evidence type="ECO:0000256" key="2">
    <source>
        <dbReference type="ARBA" id="ARBA00022692"/>
    </source>
</evidence>
<feature type="transmembrane region" description="Helical" evidence="7">
    <location>
        <begin position="100"/>
        <end position="121"/>
    </location>
</feature>
<evidence type="ECO:0000256" key="3">
    <source>
        <dbReference type="ARBA" id="ARBA00022989"/>
    </source>
</evidence>
<dbReference type="Pfam" id="PF20684">
    <property type="entry name" value="Fung_rhodopsin"/>
    <property type="match status" value="1"/>
</dbReference>
<feature type="transmembrane region" description="Helical" evidence="7">
    <location>
        <begin position="264"/>
        <end position="284"/>
    </location>
</feature>
<dbReference type="EMBL" id="JAGPNK010000002">
    <property type="protein sequence ID" value="KAH7325746.1"/>
    <property type="molecule type" value="Genomic_DNA"/>
</dbReference>
<keyword evidence="2 7" id="KW-0812">Transmembrane</keyword>
<evidence type="ECO:0000259" key="8">
    <source>
        <dbReference type="Pfam" id="PF20684"/>
    </source>
</evidence>
<reference evidence="9" key="1">
    <citation type="journal article" date="2021" name="Nat. Commun.">
        <title>Genetic determinants of endophytism in the Arabidopsis root mycobiome.</title>
        <authorList>
            <person name="Mesny F."/>
            <person name="Miyauchi S."/>
            <person name="Thiergart T."/>
            <person name="Pickel B."/>
            <person name="Atanasova L."/>
            <person name="Karlsson M."/>
            <person name="Huettel B."/>
            <person name="Barry K.W."/>
            <person name="Haridas S."/>
            <person name="Chen C."/>
            <person name="Bauer D."/>
            <person name="Andreopoulos W."/>
            <person name="Pangilinan J."/>
            <person name="LaButti K."/>
            <person name="Riley R."/>
            <person name="Lipzen A."/>
            <person name="Clum A."/>
            <person name="Drula E."/>
            <person name="Henrissat B."/>
            <person name="Kohler A."/>
            <person name="Grigoriev I.V."/>
            <person name="Martin F.M."/>
            <person name="Hacquard S."/>
        </authorList>
    </citation>
    <scope>NUCLEOTIDE SEQUENCE</scope>
    <source>
        <strain evidence="9">MPI-CAGE-CH-0235</strain>
    </source>
</reference>
<sequence>MNMPSREDNSLPNLLYVLSVIFTILPSLIVFLRFKAKPPSERRIFLDDWFILLALLSCIIYAAFAIIGVAAGGLGRPLKRDAAGDPIFDSEFFMYQRASYVTNVVQMTALGPTKLAVLLLYRRIFNIDSRGDGRVFHAISMTLVAFVAIWTVAFFWTNVFNYTPISDQWTKPPSEANGTYEDVTTMYNAQCFADMTLDVFIIILPIPQVWKLHISLRRKLQISGIFMLGIITIAASVARAVIQYGVAAEFAAGNPDQTQYLAPHIYWVLIEISVGIIAASLPLLRPLGKIYSFRNVIMLSAKAISSIFTSSRTRTELTDGDTTVGNDAERTSNSSRAGLSSHDKWMRRYDDSCGSNCKALSSNYGLTD</sequence>
<evidence type="ECO:0000256" key="7">
    <source>
        <dbReference type="SAM" id="Phobius"/>
    </source>
</evidence>
<accession>A0A8K0SYV4</accession>
<keyword evidence="4 7" id="KW-0472">Membrane</keyword>
<keyword evidence="10" id="KW-1185">Reference proteome</keyword>
<evidence type="ECO:0000256" key="4">
    <source>
        <dbReference type="ARBA" id="ARBA00023136"/>
    </source>
</evidence>
<dbReference type="PANTHER" id="PTHR33048">
    <property type="entry name" value="PTH11-LIKE INTEGRAL MEMBRANE PROTEIN (AFU_ORTHOLOGUE AFUA_5G11245)"/>
    <property type="match status" value="1"/>
</dbReference>
<proteinExistence type="inferred from homology"/>
<feature type="transmembrane region" description="Helical" evidence="7">
    <location>
        <begin position="187"/>
        <end position="210"/>
    </location>
</feature>
<dbReference type="PANTHER" id="PTHR33048:SF134">
    <property type="entry name" value="INTEGRAL MEMBRANE PROTEIN"/>
    <property type="match status" value="1"/>
</dbReference>
<feature type="transmembrane region" description="Helical" evidence="7">
    <location>
        <begin position="46"/>
        <end position="71"/>
    </location>
</feature>
<evidence type="ECO:0000313" key="10">
    <source>
        <dbReference type="Proteomes" id="UP000813444"/>
    </source>
</evidence>
<feature type="transmembrane region" description="Helical" evidence="7">
    <location>
        <begin position="133"/>
        <end position="156"/>
    </location>
</feature>
<dbReference type="InterPro" id="IPR049326">
    <property type="entry name" value="Rhodopsin_dom_fungi"/>
</dbReference>
<protein>
    <recommendedName>
        <fullName evidence="8">Rhodopsin domain-containing protein</fullName>
    </recommendedName>
</protein>
<feature type="transmembrane region" description="Helical" evidence="7">
    <location>
        <begin position="14"/>
        <end position="34"/>
    </location>
</feature>
<dbReference type="OrthoDB" id="5417844at2759"/>
<name>A0A8K0SYV4_9HYPO</name>
<comment type="similarity">
    <text evidence="5">Belongs to the SAT4 family.</text>
</comment>
<evidence type="ECO:0000256" key="5">
    <source>
        <dbReference type="ARBA" id="ARBA00038359"/>
    </source>
</evidence>
<organism evidence="9 10">
    <name type="scientific">Stachybotrys elegans</name>
    <dbReference type="NCBI Taxonomy" id="80388"/>
    <lineage>
        <taxon>Eukaryota</taxon>
        <taxon>Fungi</taxon>
        <taxon>Dikarya</taxon>
        <taxon>Ascomycota</taxon>
        <taxon>Pezizomycotina</taxon>
        <taxon>Sordariomycetes</taxon>
        <taxon>Hypocreomycetidae</taxon>
        <taxon>Hypocreales</taxon>
        <taxon>Stachybotryaceae</taxon>
        <taxon>Stachybotrys</taxon>
    </lineage>
</organism>
<keyword evidence="3 7" id="KW-1133">Transmembrane helix</keyword>
<feature type="region of interest" description="Disordered" evidence="6">
    <location>
        <begin position="318"/>
        <end position="339"/>
    </location>
</feature>
<feature type="compositionally biased region" description="Polar residues" evidence="6">
    <location>
        <begin position="320"/>
        <end position="338"/>
    </location>
</feature>
<dbReference type="InterPro" id="IPR052337">
    <property type="entry name" value="SAT4-like"/>
</dbReference>
<comment type="subcellular location">
    <subcellularLocation>
        <location evidence="1">Membrane</location>
        <topology evidence="1">Multi-pass membrane protein</topology>
    </subcellularLocation>
</comment>
<evidence type="ECO:0000256" key="6">
    <source>
        <dbReference type="SAM" id="MobiDB-lite"/>
    </source>
</evidence>
<feature type="transmembrane region" description="Helical" evidence="7">
    <location>
        <begin position="222"/>
        <end position="244"/>
    </location>
</feature>
<dbReference type="GO" id="GO:0016020">
    <property type="term" value="C:membrane"/>
    <property type="evidence" value="ECO:0007669"/>
    <property type="project" value="UniProtKB-SubCell"/>
</dbReference>
<evidence type="ECO:0000313" key="9">
    <source>
        <dbReference type="EMBL" id="KAH7325746.1"/>
    </source>
</evidence>
<evidence type="ECO:0000256" key="1">
    <source>
        <dbReference type="ARBA" id="ARBA00004141"/>
    </source>
</evidence>
<comment type="caution">
    <text evidence="9">The sequence shown here is derived from an EMBL/GenBank/DDBJ whole genome shotgun (WGS) entry which is preliminary data.</text>
</comment>